<dbReference type="PANTHER" id="PTHR43434:SF20">
    <property type="entry name" value="5'-NUCLEOTIDASE"/>
    <property type="match status" value="1"/>
</dbReference>
<dbReference type="InterPro" id="IPR023198">
    <property type="entry name" value="PGP-like_dom2"/>
</dbReference>
<dbReference type="InterPro" id="IPR050155">
    <property type="entry name" value="HAD-like_hydrolase_sf"/>
</dbReference>
<dbReference type="STRING" id="558173.CDOO_09815"/>
<dbReference type="InterPro" id="IPR036412">
    <property type="entry name" value="HAD-like_sf"/>
</dbReference>
<protein>
    <submittedName>
        <fullName evidence="1">HAD family hydrolase</fullName>
    </submittedName>
</protein>
<dbReference type="eggNOG" id="COG0546">
    <property type="taxonomic scope" value="Bacteria"/>
</dbReference>
<dbReference type="SFLD" id="SFLDS00003">
    <property type="entry name" value="Haloacid_Dehalogenase"/>
    <property type="match status" value="1"/>
</dbReference>
<dbReference type="Gene3D" id="1.10.150.240">
    <property type="entry name" value="Putative phosphatase, domain 2"/>
    <property type="match status" value="1"/>
</dbReference>
<dbReference type="GO" id="GO:0016787">
    <property type="term" value="F:hydrolase activity"/>
    <property type="evidence" value="ECO:0007669"/>
    <property type="project" value="UniProtKB-KW"/>
</dbReference>
<sequence>MILLDVDGTLIDSFPGIRAGFFHGLDEVGHPHPAEEFTAKIAGPPMEQTYASLGLSPEETSRAFDAYMAFTREGGWSRAEAFAGVDKLLPWLKDEGFYIATATSKGENFARAILTELGLLPHIDFLGAAQERGERREKDKVIAYVLDSLELHDRTGDLLMAGDRLHDIEGAKAHGIDTVAVTWGYGAPEEWDLARYVAKSTDELKEIIHDWAN</sequence>
<dbReference type="SUPFAM" id="SSF56784">
    <property type="entry name" value="HAD-like"/>
    <property type="match status" value="1"/>
</dbReference>
<dbReference type="GO" id="GO:0005829">
    <property type="term" value="C:cytosol"/>
    <property type="evidence" value="ECO:0007669"/>
    <property type="project" value="TreeGrafter"/>
</dbReference>
<reference evidence="1 2" key="1">
    <citation type="submission" date="2013-09" db="EMBL/GenBank/DDBJ databases">
        <title>Complete genome sequence of Corynebacterium doosanense CAU 212(T) (=DSM 45436(T)), isolated from activated sludge.</title>
        <authorList>
            <person name="Schaffert L."/>
            <person name="Albersmeier A."/>
            <person name="Kalinowski J."/>
            <person name="Ruckert C."/>
        </authorList>
    </citation>
    <scope>NUCLEOTIDE SEQUENCE [LARGE SCALE GENOMIC DNA]</scope>
    <source>
        <strain evidence="1 2">CAU 212</strain>
    </source>
</reference>
<dbReference type="EMBL" id="CP006764">
    <property type="protein sequence ID" value="AIT61532.1"/>
    <property type="molecule type" value="Genomic_DNA"/>
</dbReference>
<evidence type="ECO:0000313" key="1">
    <source>
        <dbReference type="EMBL" id="AIT61532.1"/>
    </source>
</evidence>
<evidence type="ECO:0000313" key="2">
    <source>
        <dbReference type="Proteomes" id="UP000029914"/>
    </source>
</evidence>
<accession>A0A097IHB6</accession>
<dbReference type="GO" id="GO:0004713">
    <property type="term" value="F:protein tyrosine kinase activity"/>
    <property type="evidence" value="ECO:0007669"/>
    <property type="project" value="TreeGrafter"/>
</dbReference>
<dbReference type="InterPro" id="IPR041492">
    <property type="entry name" value="HAD_2"/>
</dbReference>
<dbReference type="InterPro" id="IPR023214">
    <property type="entry name" value="HAD_sf"/>
</dbReference>
<dbReference type="SFLD" id="SFLDG01129">
    <property type="entry name" value="C1.5:_HAD__Beta-PGM__Phosphata"/>
    <property type="match status" value="1"/>
</dbReference>
<name>A0A097IHB6_9CORY</name>
<dbReference type="Gene3D" id="3.40.50.1000">
    <property type="entry name" value="HAD superfamily/HAD-like"/>
    <property type="match status" value="1"/>
</dbReference>
<dbReference type="KEGG" id="cdo:CDOO_09815"/>
<keyword evidence="2" id="KW-1185">Reference proteome</keyword>
<proteinExistence type="predicted"/>
<dbReference type="AlphaFoldDB" id="A0A097IHB6"/>
<dbReference type="Pfam" id="PF13419">
    <property type="entry name" value="HAD_2"/>
    <property type="match status" value="1"/>
</dbReference>
<organism evidence="1 2">
    <name type="scientific">Corynebacterium doosanense CAU 212 = DSM 45436</name>
    <dbReference type="NCBI Taxonomy" id="558173"/>
    <lineage>
        <taxon>Bacteria</taxon>
        <taxon>Bacillati</taxon>
        <taxon>Actinomycetota</taxon>
        <taxon>Actinomycetes</taxon>
        <taxon>Mycobacteriales</taxon>
        <taxon>Corynebacteriaceae</taxon>
        <taxon>Corynebacterium</taxon>
    </lineage>
</organism>
<dbReference type="PANTHER" id="PTHR43434">
    <property type="entry name" value="PHOSPHOGLYCOLATE PHOSPHATASE"/>
    <property type="match status" value="1"/>
</dbReference>
<dbReference type="HOGENOM" id="CLU_045011_19_4_11"/>
<keyword evidence="1" id="KW-0378">Hydrolase</keyword>
<dbReference type="Proteomes" id="UP000029914">
    <property type="component" value="Chromosome"/>
</dbReference>
<gene>
    <name evidence="1" type="ORF">CDOO_09815</name>
</gene>